<reference evidence="7 8" key="1">
    <citation type="submission" date="2024-06" db="EMBL/GenBank/DDBJ databases">
        <title>Chitinophaga defluvii sp. nov., isolated from municipal sewage.</title>
        <authorList>
            <person name="Zhang L."/>
        </authorList>
    </citation>
    <scope>NUCLEOTIDE SEQUENCE [LARGE SCALE GENOMIC DNA]</scope>
    <source>
        <strain evidence="7 8">H8</strain>
    </source>
</reference>
<keyword evidence="2" id="KW-0479">Metal-binding</keyword>
<proteinExistence type="predicted"/>
<dbReference type="Gene3D" id="3.50.50.60">
    <property type="entry name" value="FAD/NAD(P)-binding domain"/>
    <property type="match status" value="1"/>
</dbReference>
<accession>A0ABV2TBT6</accession>
<dbReference type="RefSeq" id="WP_354663056.1">
    <property type="nucleotide sequence ID" value="NZ_JBEXAC010000002.1"/>
</dbReference>
<keyword evidence="5" id="KW-0411">Iron-sulfur</keyword>
<keyword evidence="4" id="KW-0408">Iron</keyword>
<keyword evidence="3" id="KW-0560">Oxidoreductase</keyword>
<dbReference type="InterPro" id="IPR036188">
    <property type="entry name" value="FAD/NAD-bd_sf"/>
</dbReference>
<evidence type="ECO:0000256" key="1">
    <source>
        <dbReference type="ARBA" id="ARBA00022485"/>
    </source>
</evidence>
<evidence type="ECO:0000313" key="8">
    <source>
        <dbReference type="Proteomes" id="UP001549749"/>
    </source>
</evidence>
<evidence type="ECO:0000256" key="4">
    <source>
        <dbReference type="ARBA" id="ARBA00023004"/>
    </source>
</evidence>
<keyword evidence="6" id="KW-0732">Signal</keyword>
<dbReference type="InterPro" id="IPR039650">
    <property type="entry name" value="HdrA-like"/>
</dbReference>
<evidence type="ECO:0000256" key="5">
    <source>
        <dbReference type="ARBA" id="ARBA00023014"/>
    </source>
</evidence>
<dbReference type="Pfam" id="PF12831">
    <property type="entry name" value="FAD_oxidored"/>
    <property type="match status" value="1"/>
</dbReference>
<organism evidence="7 8">
    <name type="scientific">Chitinophaga defluvii</name>
    <dbReference type="NCBI Taxonomy" id="3163343"/>
    <lineage>
        <taxon>Bacteria</taxon>
        <taxon>Pseudomonadati</taxon>
        <taxon>Bacteroidota</taxon>
        <taxon>Chitinophagia</taxon>
        <taxon>Chitinophagales</taxon>
        <taxon>Chitinophagaceae</taxon>
        <taxon>Chitinophaga</taxon>
    </lineage>
</organism>
<dbReference type="EMBL" id="JBEXAC010000002">
    <property type="protein sequence ID" value="MET7000497.1"/>
    <property type="molecule type" value="Genomic_DNA"/>
</dbReference>
<dbReference type="PANTHER" id="PTHR43498:SF1">
    <property type="entry name" value="COB--COM HETERODISULFIDE REDUCTASE IRON-SULFUR SUBUNIT A"/>
    <property type="match status" value="1"/>
</dbReference>
<keyword evidence="8" id="KW-1185">Reference proteome</keyword>
<dbReference type="Proteomes" id="UP001549749">
    <property type="component" value="Unassembled WGS sequence"/>
</dbReference>
<comment type="caution">
    <text evidence="7">The sequence shown here is derived from an EMBL/GenBank/DDBJ whole genome shotgun (WGS) entry which is preliminary data.</text>
</comment>
<feature type="signal peptide" evidence="6">
    <location>
        <begin position="1"/>
        <end position="25"/>
    </location>
</feature>
<keyword evidence="1" id="KW-0004">4Fe-4S</keyword>
<dbReference type="PANTHER" id="PTHR43498">
    <property type="entry name" value="FERREDOXIN:COB-COM HETERODISULFIDE REDUCTASE SUBUNIT A"/>
    <property type="match status" value="1"/>
</dbReference>
<feature type="chain" id="PRO_5045650543" evidence="6">
    <location>
        <begin position="26"/>
        <end position="623"/>
    </location>
</feature>
<dbReference type="PRINTS" id="PR00411">
    <property type="entry name" value="PNDRDTASEI"/>
</dbReference>
<evidence type="ECO:0000313" key="7">
    <source>
        <dbReference type="EMBL" id="MET7000497.1"/>
    </source>
</evidence>
<dbReference type="SUPFAM" id="SSF51905">
    <property type="entry name" value="FAD/NAD(P)-binding domain"/>
    <property type="match status" value="1"/>
</dbReference>
<gene>
    <name evidence="7" type="ORF">ABR189_24105</name>
</gene>
<evidence type="ECO:0000256" key="3">
    <source>
        <dbReference type="ARBA" id="ARBA00023002"/>
    </source>
</evidence>
<evidence type="ECO:0000256" key="2">
    <source>
        <dbReference type="ARBA" id="ARBA00022723"/>
    </source>
</evidence>
<sequence length="623" mass="68655">MGFLRHSRHLLIAMVCSLVGLQSFAQTIKTDLLIAGGGASGTTAAIQAARMGVQVTVVEQTPWLGGMLTAAGVTAIDGNHHMPGGLWGEFRQHLYDYYGGPQAVATGWVSNTLFEPSVANKIFKQMMAAEKNVQVLYDTRWESVKKVNDGWEMTVVQGKKRRTIQARLIIDATELGDVMAAAGAKYRIGMDARDEIGEAQAPEKANDIIQDLTYVVVLKDYGKGADKTIPKPAGYNPAEFDCCCDVSDPASFDSPKNNCFTMMQYGKLPNNKYMINWPKCGNDIYLNIIEKTPAEREAALKEAKLHTLRFLYYLQTVLGYKHLGIADDEYPTKDKLPFIPYHRESRRVVGQVTFTVNHVAKPYDQPDAFYRTGIAVGDYPIDHHHLKNTAAPQIDFVKIRVPSYNIPLGSLVPKGVSGLIVAEKSISVSNIVNGATRLQPVVLGIGQAAGALAAVSLKNQQQPEQVNIREVQAALLQSKAYLMPFMDVAVTDPQFAAIQRVGATGIMKGTGVPYRWANQTWFYPEQPMSQYELVSGLAGYYPALKTYLGGSGEMLTPKSFVEIMEVIKQPVTLAQLQASWGTLSPNSSWNENGTLPRRTLAVMLDHYLHPFEKQVDFNGNLKN</sequence>
<protein>
    <submittedName>
        <fullName evidence="7">FAD-dependent oxidoreductase</fullName>
    </submittedName>
</protein>
<evidence type="ECO:0000256" key="6">
    <source>
        <dbReference type="SAM" id="SignalP"/>
    </source>
</evidence>
<name>A0ABV2TBT6_9BACT</name>